<evidence type="ECO:0000313" key="2">
    <source>
        <dbReference type="EMBL" id="MBP0496018.1"/>
    </source>
</evidence>
<name>A0A940SA59_9PROT</name>
<evidence type="ECO:0000259" key="1">
    <source>
        <dbReference type="Pfam" id="PF19192"/>
    </source>
</evidence>
<comment type="caution">
    <text evidence="2">The sequence shown here is derived from an EMBL/GenBank/DDBJ whole genome shotgun (WGS) entry which is preliminary data.</text>
</comment>
<organism evidence="2 3">
    <name type="scientific">Roseomonas indoligenes</name>
    <dbReference type="NCBI Taxonomy" id="2820811"/>
    <lineage>
        <taxon>Bacteria</taxon>
        <taxon>Pseudomonadati</taxon>
        <taxon>Pseudomonadota</taxon>
        <taxon>Alphaproteobacteria</taxon>
        <taxon>Acetobacterales</taxon>
        <taxon>Roseomonadaceae</taxon>
        <taxon>Roseomonas</taxon>
    </lineage>
</organism>
<dbReference type="RefSeq" id="WP_209376813.1">
    <property type="nucleotide sequence ID" value="NZ_JAGIZA010000025.1"/>
</dbReference>
<dbReference type="AlphaFoldDB" id="A0A940SA59"/>
<dbReference type="InterPro" id="IPR043834">
    <property type="entry name" value="REC"/>
</dbReference>
<evidence type="ECO:0000313" key="3">
    <source>
        <dbReference type="Proteomes" id="UP000677537"/>
    </source>
</evidence>
<dbReference type="Proteomes" id="UP000677537">
    <property type="component" value="Unassembled WGS sequence"/>
</dbReference>
<accession>A0A940SA59</accession>
<gene>
    <name evidence="2" type="ORF">J5Y10_24765</name>
</gene>
<feature type="domain" description="Response receiver" evidence="1">
    <location>
        <begin position="19"/>
        <end position="158"/>
    </location>
</feature>
<protein>
    <recommendedName>
        <fullName evidence="1">Response receiver domain-containing protein</fullName>
    </recommendedName>
</protein>
<dbReference type="Pfam" id="PF19192">
    <property type="entry name" value="Response_reg_2"/>
    <property type="match status" value="1"/>
</dbReference>
<reference evidence="2" key="1">
    <citation type="submission" date="2021-03" db="EMBL/GenBank/DDBJ databases">
        <authorList>
            <person name="So Y."/>
        </authorList>
    </citation>
    <scope>NUCLEOTIDE SEQUENCE</scope>
    <source>
        <strain evidence="2">SG15</strain>
    </source>
</reference>
<keyword evidence="3" id="KW-1185">Reference proteome</keyword>
<sequence>MPDEVYTEAVRSTFEEKPLRAVLLIDDQFPTYHDLVTSGVPATDPAFRRRFGETDRAHALYNAFKARHMLCDVENSIEHVTPERIRKSDLIVLDYNLGPDESDVERSLGLIRDLSRSDHFNTIVVYTRAPLDDVWLAVAANLRGGWRETHEGETQDHLDRLVTAGHLVEPPIELVRSYVCHGKWTRVDRLLRSSAHQELRQAGVLPGAATAVMEALLHRTLRVMCGERQALEPLEVHGDPSNHDVRWLQAGNCFVAIVGKGVIDPVQPFDLGEIMNGLADALLAWRPNLIQVLLSEVQNILELEALATADEQLRDPHTQVGLWYYLLREIVGLDHHDPAQMRAPLEAIVDKVLDGVRRRLLLDNKLLGFISKVAASEIAQAREDGLDLSASGEGLLRAAHRLARTPVPHEPQATIRRLNVFLSTEPFRRAHLTTGTVFRQPGRPGIWVATSPACDMTLRRPPAAHQPWLHGLHPTSVVVAIRATEDDGAAALERAEHGQHIFLNVNGEDRSFRVMDDTTRQPPYEFIFPADGGRVIRTVPDAPPTFVAFSMTSTAGGELELQQVTLEVIGQLRSSNASRLLQLTGQHLSRIGLDFVSLRREAEET</sequence>
<proteinExistence type="predicted"/>
<dbReference type="EMBL" id="JAGIZA010000025">
    <property type="protein sequence ID" value="MBP0496018.1"/>
    <property type="molecule type" value="Genomic_DNA"/>
</dbReference>